<dbReference type="SMART" id="SM00448">
    <property type="entry name" value="REC"/>
    <property type="match status" value="2"/>
</dbReference>
<dbReference type="PROSITE" id="PS50109">
    <property type="entry name" value="HIS_KIN"/>
    <property type="match status" value="1"/>
</dbReference>
<feature type="modified residue" description="4-aspartylphosphate" evidence="4">
    <location>
        <position position="57"/>
    </location>
</feature>
<evidence type="ECO:0000256" key="4">
    <source>
        <dbReference type="PROSITE-ProRule" id="PRU00169"/>
    </source>
</evidence>
<keyword evidence="9" id="KW-1185">Reference proteome</keyword>
<dbReference type="InterPro" id="IPR001789">
    <property type="entry name" value="Sig_transdc_resp-reg_receiver"/>
</dbReference>
<dbReference type="PANTHER" id="PTHR43547">
    <property type="entry name" value="TWO-COMPONENT HISTIDINE KINASE"/>
    <property type="match status" value="1"/>
</dbReference>
<proteinExistence type="predicted"/>
<comment type="catalytic activity">
    <reaction evidence="1">
        <text>ATP + protein L-histidine = ADP + protein N-phospho-L-histidine.</text>
        <dbReference type="EC" id="2.7.13.3"/>
    </reaction>
</comment>
<dbReference type="Gene3D" id="3.30.565.10">
    <property type="entry name" value="Histidine kinase-like ATPase, C-terminal domain"/>
    <property type="match status" value="1"/>
</dbReference>
<gene>
    <name evidence="8" type="ORF">GCM10011369_03620</name>
</gene>
<evidence type="ECO:0000256" key="2">
    <source>
        <dbReference type="ARBA" id="ARBA00012438"/>
    </source>
</evidence>
<dbReference type="CDD" id="cd00082">
    <property type="entry name" value="HisKA"/>
    <property type="match status" value="1"/>
</dbReference>
<dbReference type="SUPFAM" id="SSF55874">
    <property type="entry name" value="ATPase domain of HSP90 chaperone/DNA topoisomerase II/histidine kinase"/>
    <property type="match status" value="1"/>
</dbReference>
<dbReference type="AlphaFoldDB" id="A0A8J2U227"/>
<accession>A0A8J2U227</accession>
<dbReference type="Pfam" id="PF00072">
    <property type="entry name" value="Response_reg"/>
    <property type="match status" value="2"/>
</dbReference>
<dbReference type="InterPro" id="IPR005467">
    <property type="entry name" value="His_kinase_dom"/>
</dbReference>
<dbReference type="OrthoDB" id="8874570at2"/>
<evidence type="ECO:0000313" key="8">
    <source>
        <dbReference type="EMBL" id="GGA65422.1"/>
    </source>
</evidence>
<name>A0A8J2U227_9GAMM</name>
<evidence type="ECO:0000259" key="7">
    <source>
        <dbReference type="PROSITE" id="PS50110"/>
    </source>
</evidence>
<comment type="caution">
    <text evidence="8">The sequence shown here is derived from an EMBL/GenBank/DDBJ whole genome shotgun (WGS) entry which is preliminary data.</text>
</comment>
<feature type="modified residue" description="4-aspartylphosphate" evidence="4">
    <location>
        <position position="211"/>
    </location>
</feature>
<dbReference type="PANTHER" id="PTHR43547:SF2">
    <property type="entry name" value="HYBRID SIGNAL TRANSDUCTION HISTIDINE KINASE C"/>
    <property type="match status" value="1"/>
</dbReference>
<dbReference type="RefSeq" id="WP_087504360.1">
    <property type="nucleotide sequence ID" value="NZ_BMDX01000001.1"/>
</dbReference>
<dbReference type="InterPro" id="IPR003594">
    <property type="entry name" value="HATPase_dom"/>
</dbReference>
<evidence type="ECO:0000256" key="1">
    <source>
        <dbReference type="ARBA" id="ARBA00000085"/>
    </source>
</evidence>
<keyword evidence="3 4" id="KW-0597">Phosphoprotein</keyword>
<dbReference type="InterPro" id="IPR036890">
    <property type="entry name" value="HATPase_C_sf"/>
</dbReference>
<dbReference type="Gene3D" id="3.40.50.2300">
    <property type="match status" value="2"/>
</dbReference>
<feature type="domain" description="Histidine kinase" evidence="6">
    <location>
        <begin position="307"/>
        <end position="526"/>
    </location>
</feature>
<evidence type="ECO:0000256" key="5">
    <source>
        <dbReference type="SAM" id="MobiDB-lite"/>
    </source>
</evidence>
<organism evidence="8 9">
    <name type="scientific">Neiella marina</name>
    <dbReference type="NCBI Taxonomy" id="508461"/>
    <lineage>
        <taxon>Bacteria</taxon>
        <taxon>Pseudomonadati</taxon>
        <taxon>Pseudomonadota</taxon>
        <taxon>Gammaproteobacteria</taxon>
        <taxon>Alteromonadales</taxon>
        <taxon>Echinimonadaceae</taxon>
        <taxon>Neiella</taxon>
    </lineage>
</organism>
<dbReference type="Proteomes" id="UP000619743">
    <property type="component" value="Unassembled WGS sequence"/>
</dbReference>
<protein>
    <recommendedName>
        <fullName evidence="2">histidine kinase</fullName>
        <ecNumber evidence="2">2.7.13.3</ecNumber>
    </recommendedName>
</protein>
<dbReference type="InterPro" id="IPR011006">
    <property type="entry name" value="CheY-like_superfamily"/>
</dbReference>
<evidence type="ECO:0000313" key="9">
    <source>
        <dbReference type="Proteomes" id="UP000619743"/>
    </source>
</evidence>
<dbReference type="SUPFAM" id="SSF52172">
    <property type="entry name" value="CheY-like"/>
    <property type="match status" value="2"/>
</dbReference>
<dbReference type="EMBL" id="BMDX01000001">
    <property type="protein sequence ID" value="GGA65422.1"/>
    <property type="molecule type" value="Genomic_DNA"/>
</dbReference>
<dbReference type="Gene3D" id="1.10.287.130">
    <property type="match status" value="1"/>
</dbReference>
<feature type="domain" description="Response regulatory" evidence="7">
    <location>
        <begin position="7"/>
        <end position="124"/>
    </location>
</feature>
<dbReference type="SMART" id="SM00387">
    <property type="entry name" value="HATPase_c"/>
    <property type="match status" value="1"/>
</dbReference>
<evidence type="ECO:0000259" key="6">
    <source>
        <dbReference type="PROSITE" id="PS50109"/>
    </source>
</evidence>
<feature type="region of interest" description="Disordered" evidence="5">
    <location>
        <begin position="135"/>
        <end position="155"/>
    </location>
</feature>
<feature type="domain" description="Response regulatory" evidence="7">
    <location>
        <begin position="162"/>
        <end position="278"/>
    </location>
</feature>
<reference evidence="9" key="1">
    <citation type="journal article" date="2019" name="Int. J. Syst. Evol. Microbiol.">
        <title>The Global Catalogue of Microorganisms (GCM) 10K type strain sequencing project: providing services to taxonomists for standard genome sequencing and annotation.</title>
        <authorList>
            <consortium name="The Broad Institute Genomics Platform"/>
            <consortium name="The Broad Institute Genome Sequencing Center for Infectious Disease"/>
            <person name="Wu L."/>
            <person name="Ma J."/>
        </authorList>
    </citation>
    <scope>NUCLEOTIDE SEQUENCE [LARGE SCALE GENOMIC DNA]</scope>
    <source>
        <strain evidence="9">CGMCC 1.10130</strain>
    </source>
</reference>
<dbReference type="EC" id="2.7.13.3" evidence="2"/>
<dbReference type="GO" id="GO:0000155">
    <property type="term" value="F:phosphorelay sensor kinase activity"/>
    <property type="evidence" value="ECO:0007669"/>
    <property type="project" value="InterPro"/>
</dbReference>
<sequence length="526" mass="58534">MLTKNTVVLVVEDIEVMRKITADQVIQYGPQKVLQASNGKEALQVLQNNRVDLIVSDWNMPLMDGLELLRRVRQNPHWQRIPFVMVTSESEGTKVKLAVHYGVSEIVVKPFTPAILRSRLIRAVRNPVRVPLQLSEQQPLAAEPEQASEDAAQGSIDSKDGSLLIVDDTPDTLLHLSTLLKDKYRVRLANNGQKALAICRSDDQPDLVLLDIMMPEISGYDVLNKLRQSPVTENIPVILVTAVHGLDAEIKGTELGAIEYITKPVDPVLLLSKVRNFMHHVRRLHRLQDSYDFMVSAAVARDSAEQLMRHDIKAPLSAILALAEQINSKAGHRDSIADLAKNVETTTRQVLSLVARSVDLYKIEMGLFEYQAKAVDLVKVLKLVIDNCKSVYQVKQLTCNLYWDANAISRKQLMVSAEDTLLYAVSSNLIKNAFEAARERTAVQVSLSLAQNNTLVKCSIRNDGMVPTNIRHCFFDKYVTSGKRLGSGLGTYSAKLMVEVMGGKIAMQCDDQEQTTTVDFSLPVVS</sequence>
<dbReference type="InterPro" id="IPR003661">
    <property type="entry name" value="HisK_dim/P_dom"/>
</dbReference>
<dbReference type="Pfam" id="PF02518">
    <property type="entry name" value="HATPase_c"/>
    <property type="match status" value="1"/>
</dbReference>
<dbReference type="PROSITE" id="PS50110">
    <property type="entry name" value="RESPONSE_REGULATORY"/>
    <property type="match status" value="2"/>
</dbReference>
<evidence type="ECO:0000256" key="3">
    <source>
        <dbReference type="ARBA" id="ARBA00022553"/>
    </source>
</evidence>